<evidence type="ECO:0000313" key="10">
    <source>
        <dbReference type="Proteomes" id="UP001165289"/>
    </source>
</evidence>
<keyword evidence="7" id="KW-0472">Membrane</keyword>
<dbReference type="Pfam" id="PF01435">
    <property type="entry name" value="Peptidase_M48"/>
    <property type="match status" value="1"/>
</dbReference>
<evidence type="ECO:0000256" key="1">
    <source>
        <dbReference type="ARBA" id="ARBA00022670"/>
    </source>
</evidence>
<evidence type="ECO:0000256" key="2">
    <source>
        <dbReference type="ARBA" id="ARBA00022723"/>
    </source>
</evidence>
<sequence>MIQGLSDKVSFPLTNIFIVNSSRKSAHSNAYFYGFWRNQRIVLFDTLLTREDLIVPSHKYVSNLSLKEERYTEVLSEHESSNTTISNDNQDSYEDYKFSKSEYIQGNLDSEKSFDPLSNEEVLAIVCHELGHWVYQHNIKSLVLNEIVLFVYIALFSLLLDNSLFYTRFGFVDSQPIIVGIVIIFGFIFAPIDFLLSFCINFLNRRFEYSADAFAAKMGMGSLLSSAIIKLTRDNKSFPINDPLYSTFHNHHPSTIERLNALKIYKTD</sequence>
<accession>A0AAV7JJJ2</accession>
<gene>
    <name evidence="9" type="ORF">LOD99_8040</name>
</gene>
<keyword evidence="7" id="KW-0812">Transmembrane</keyword>
<dbReference type="Gene3D" id="3.30.2010.10">
    <property type="entry name" value="Metalloproteases ('zincins'), catalytic domain"/>
    <property type="match status" value="1"/>
</dbReference>
<keyword evidence="1 6" id="KW-0645">Protease</keyword>
<feature type="transmembrane region" description="Helical" evidence="7">
    <location>
        <begin position="147"/>
        <end position="165"/>
    </location>
</feature>
<keyword evidence="10" id="KW-1185">Reference proteome</keyword>
<evidence type="ECO:0000256" key="4">
    <source>
        <dbReference type="ARBA" id="ARBA00022833"/>
    </source>
</evidence>
<organism evidence="9 10">
    <name type="scientific">Oopsacas minuta</name>
    <dbReference type="NCBI Taxonomy" id="111878"/>
    <lineage>
        <taxon>Eukaryota</taxon>
        <taxon>Metazoa</taxon>
        <taxon>Porifera</taxon>
        <taxon>Hexactinellida</taxon>
        <taxon>Hexasterophora</taxon>
        <taxon>Lyssacinosida</taxon>
        <taxon>Leucopsacidae</taxon>
        <taxon>Oopsacas</taxon>
    </lineage>
</organism>
<comment type="caution">
    <text evidence="9">The sequence shown here is derived from an EMBL/GenBank/DDBJ whole genome shotgun (WGS) entry which is preliminary data.</text>
</comment>
<dbReference type="AlphaFoldDB" id="A0AAV7JJJ2"/>
<name>A0AAV7JJJ2_9METZ</name>
<evidence type="ECO:0000256" key="5">
    <source>
        <dbReference type="ARBA" id="ARBA00023049"/>
    </source>
</evidence>
<keyword evidence="3 6" id="KW-0378">Hydrolase</keyword>
<feature type="transmembrane region" description="Helical" evidence="7">
    <location>
        <begin position="177"/>
        <end position="203"/>
    </location>
</feature>
<comment type="cofactor">
    <cofactor evidence="6">
        <name>Zn(2+)</name>
        <dbReference type="ChEBI" id="CHEBI:29105"/>
    </cofactor>
    <text evidence="6">Binds 1 zinc ion per subunit.</text>
</comment>
<dbReference type="GO" id="GO:0006508">
    <property type="term" value="P:proteolysis"/>
    <property type="evidence" value="ECO:0007669"/>
    <property type="project" value="UniProtKB-KW"/>
</dbReference>
<evidence type="ECO:0000259" key="8">
    <source>
        <dbReference type="Pfam" id="PF01435"/>
    </source>
</evidence>
<proteinExistence type="inferred from homology"/>
<dbReference type="Proteomes" id="UP001165289">
    <property type="component" value="Unassembled WGS sequence"/>
</dbReference>
<dbReference type="GO" id="GO:0004222">
    <property type="term" value="F:metalloendopeptidase activity"/>
    <property type="evidence" value="ECO:0007669"/>
    <property type="project" value="InterPro"/>
</dbReference>
<keyword evidence="5 6" id="KW-0482">Metalloprotease</keyword>
<protein>
    <submittedName>
        <fullName evidence="9">CAAX prenyl protease 1-like</fullName>
    </submittedName>
</protein>
<dbReference type="GO" id="GO:0046872">
    <property type="term" value="F:metal ion binding"/>
    <property type="evidence" value="ECO:0007669"/>
    <property type="project" value="UniProtKB-KW"/>
</dbReference>
<evidence type="ECO:0000256" key="3">
    <source>
        <dbReference type="ARBA" id="ARBA00022801"/>
    </source>
</evidence>
<comment type="similarity">
    <text evidence="6">Belongs to the peptidase M48 family.</text>
</comment>
<evidence type="ECO:0000256" key="6">
    <source>
        <dbReference type="RuleBase" id="RU003983"/>
    </source>
</evidence>
<reference evidence="9 10" key="1">
    <citation type="journal article" date="2023" name="BMC Biol.">
        <title>The compact genome of the sponge Oopsacas minuta (Hexactinellida) is lacking key metazoan core genes.</title>
        <authorList>
            <person name="Santini S."/>
            <person name="Schenkelaars Q."/>
            <person name="Jourda C."/>
            <person name="Duchesne M."/>
            <person name="Belahbib H."/>
            <person name="Rocher C."/>
            <person name="Selva M."/>
            <person name="Riesgo A."/>
            <person name="Vervoort M."/>
            <person name="Leys S.P."/>
            <person name="Kodjabachian L."/>
            <person name="Le Bivic A."/>
            <person name="Borchiellini C."/>
            <person name="Claverie J.M."/>
            <person name="Renard E."/>
        </authorList>
    </citation>
    <scope>NUCLEOTIDE SEQUENCE [LARGE SCALE GENOMIC DNA]</scope>
    <source>
        <strain evidence="9">SPO-2</strain>
    </source>
</reference>
<feature type="domain" description="Peptidase M48" evidence="8">
    <location>
        <begin position="2"/>
        <end position="263"/>
    </location>
</feature>
<dbReference type="PANTHER" id="PTHR10120">
    <property type="entry name" value="CAAX PRENYL PROTEASE 1"/>
    <property type="match status" value="1"/>
</dbReference>
<keyword evidence="4 6" id="KW-0862">Zinc</keyword>
<dbReference type="EMBL" id="JAKMXF010000329">
    <property type="protein sequence ID" value="KAI6648560.1"/>
    <property type="molecule type" value="Genomic_DNA"/>
</dbReference>
<keyword evidence="2" id="KW-0479">Metal-binding</keyword>
<keyword evidence="7" id="KW-1133">Transmembrane helix</keyword>
<evidence type="ECO:0000313" key="9">
    <source>
        <dbReference type="EMBL" id="KAI6648560.1"/>
    </source>
</evidence>
<dbReference type="InterPro" id="IPR001915">
    <property type="entry name" value="Peptidase_M48"/>
</dbReference>
<evidence type="ECO:0000256" key="7">
    <source>
        <dbReference type="SAM" id="Phobius"/>
    </source>
</evidence>